<protein>
    <submittedName>
        <fullName evidence="1">Uncharacterized protein</fullName>
    </submittedName>
</protein>
<name>A0A8S5RDR3_9VIRU</name>
<proteinExistence type="predicted"/>
<dbReference type="EMBL" id="BK059093">
    <property type="protein sequence ID" value="DAE29213.1"/>
    <property type="molecule type" value="Genomic_DNA"/>
</dbReference>
<reference evidence="1" key="1">
    <citation type="journal article" date="2021" name="Proc. Natl. Acad. Sci. U.S.A.">
        <title>A Catalog of Tens of Thousands of Viruses from Human Metagenomes Reveals Hidden Associations with Chronic Diseases.</title>
        <authorList>
            <person name="Tisza M.J."/>
            <person name="Buck C.B."/>
        </authorList>
    </citation>
    <scope>NUCLEOTIDE SEQUENCE</scope>
    <source>
        <strain evidence="1">Ctx9V1</strain>
    </source>
</reference>
<organism evidence="1">
    <name type="scientific">virus sp. ctx9V1</name>
    <dbReference type="NCBI Taxonomy" id="2828001"/>
    <lineage>
        <taxon>Viruses</taxon>
    </lineage>
</organism>
<sequence>MIFLRTSSVIIDASSITSNAGGLSNNGTFRPTWNLVVYVSLSLIPFIPSKPAILKNFFPLVSSPKLLFITPLAL</sequence>
<accession>A0A8S5RDR3</accession>
<evidence type="ECO:0000313" key="1">
    <source>
        <dbReference type="EMBL" id="DAE29213.1"/>
    </source>
</evidence>